<evidence type="ECO:0000313" key="15">
    <source>
        <dbReference type="EMBL" id="KAK4306232.1"/>
    </source>
</evidence>
<evidence type="ECO:0000256" key="2">
    <source>
        <dbReference type="ARBA" id="ARBA00007512"/>
    </source>
</evidence>
<evidence type="ECO:0000313" key="16">
    <source>
        <dbReference type="Proteomes" id="UP001292094"/>
    </source>
</evidence>
<protein>
    <recommendedName>
        <fullName evidence="5">Protein DP71L</fullName>
    </recommendedName>
    <alternativeName>
        <fullName evidence="12">MyD116 homolog</fullName>
    </alternativeName>
</protein>
<evidence type="ECO:0000256" key="4">
    <source>
        <dbReference type="ARBA" id="ARBA00011204"/>
    </source>
</evidence>
<dbReference type="Proteomes" id="UP001292094">
    <property type="component" value="Unassembled WGS sequence"/>
</dbReference>
<keyword evidence="11" id="KW-0899">Viral immunoevasion</keyword>
<dbReference type="InterPro" id="IPR019523">
    <property type="entry name" value="Prot_Pase1_reg-su15A/B_C"/>
</dbReference>
<evidence type="ECO:0000256" key="12">
    <source>
        <dbReference type="ARBA" id="ARBA00031298"/>
    </source>
</evidence>
<name>A0AAE1PFK9_9EUCA</name>
<dbReference type="PANTHER" id="PTHR16489:SF12">
    <property type="entry name" value="GH11727P"/>
    <property type="match status" value="1"/>
</dbReference>
<proteinExistence type="inferred from homology"/>
<comment type="function">
    <text evidence="1">Interacts with the host phosphatase PP1 catalytic subunit (PPP1CB) and recruits it to dephosphorylate EIF2S1/eIF2alpha and therefore restores the host translation that has been shut-down by the host. Also inhibits the EIF2S1/eIF2alpha-ATF4-DDIT3/CHOP pathway.</text>
</comment>
<feature type="region of interest" description="Disordered" evidence="13">
    <location>
        <begin position="130"/>
        <end position="150"/>
    </location>
</feature>
<evidence type="ECO:0000256" key="5">
    <source>
        <dbReference type="ARBA" id="ARBA00019072"/>
    </source>
</evidence>
<evidence type="ECO:0000256" key="8">
    <source>
        <dbReference type="ARBA" id="ARBA00022830"/>
    </source>
</evidence>
<evidence type="ECO:0000256" key="3">
    <source>
        <dbReference type="ARBA" id="ARBA00010161"/>
    </source>
</evidence>
<reference evidence="15" key="1">
    <citation type="submission" date="2023-11" db="EMBL/GenBank/DDBJ databases">
        <title>Genome assemblies of two species of porcelain crab, Petrolisthes cinctipes and Petrolisthes manimaculis (Anomura: Porcellanidae).</title>
        <authorList>
            <person name="Angst P."/>
        </authorList>
    </citation>
    <scope>NUCLEOTIDE SEQUENCE</scope>
    <source>
        <strain evidence="15">PB745_02</strain>
        <tissue evidence="15">Gill</tissue>
    </source>
</reference>
<keyword evidence="6" id="KW-0945">Host-virus interaction</keyword>
<organism evidence="15 16">
    <name type="scientific">Petrolisthes manimaculis</name>
    <dbReference type="NCBI Taxonomy" id="1843537"/>
    <lineage>
        <taxon>Eukaryota</taxon>
        <taxon>Metazoa</taxon>
        <taxon>Ecdysozoa</taxon>
        <taxon>Arthropoda</taxon>
        <taxon>Crustacea</taxon>
        <taxon>Multicrustacea</taxon>
        <taxon>Malacostraca</taxon>
        <taxon>Eumalacostraca</taxon>
        <taxon>Eucarida</taxon>
        <taxon>Decapoda</taxon>
        <taxon>Pleocyemata</taxon>
        <taxon>Anomura</taxon>
        <taxon>Galatheoidea</taxon>
        <taxon>Porcellanidae</taxon>
        <taxon>Petrolisthes</taxon>
    </lineage>
</organism>
<dbReference type="GO" id="GO:0051246">
    <property type="term" value="P:regulation of protein metabolic process"/>
    <property type="evidence" value="ECO:0007669"/>
    <property type="project" value="UniProtKB-ARBA"/>
</dbReference>
<feature type="compositionally biased region" description="Low complexity" evidence="13">
    <location>
        <begin position="18"/>
        <end position="32"/>
    </location>
</feature>
<evidence type="ECO:0000256" key="11">
    <source>
        <dbReference type="ARBA" id="ARBA00023280"/>
    </source>
</evidence>
<dbReference type="AlphaFoldDB" id="A0AAE1PFK9"/>
<feature type="region of interest" description="Disordered" evidence="13">
    <location>
        <begin position="52"/>
        <end position="72"/>
    </location>
</feature>
<comment type="similarity">
    <text evidence="3">Belongs to the PPP1R15 family.</text>
</comment>
<evidence type="ECO:0000256" key="9">
    <source>
        <dbReference type="ARBA" id="ARBA00022921"/>
    </source>
</evidence>
<evidence type="ECO:0000256" key="10">
    <source>
        <dbReference type="ARBA" id="ARBA00023258"/>
    </source>
</evidence>
<feature type="region of interest" description="Disordered" evidence="13">
    <location>
        <begin position="1"/>
        <end position="33"/>
    </location>
</feature>
<feature type="compositionally biased region" description="Polar residues" evidence="13">
    <location>
        <begin position="52"/>
        <end position="67"/>
    </location>
</feature>
<feature type="domain" description="Protein phosphatase 1 regulatory subunit 15A/B C-terminal" evidence="14">
    <location>
        <begin position="595"/>
        <end position="754"/>
    </location>
</feature>
<comment type="similarity">
    <text evidence="2">Belongs to the asfivirus DP71L family.</text>
</comment>
<dbReference type="PANTHER" id="PTHR16489">
    <property type="entry name" value="GH11727P"/>
    <property type="match status" value="1"/>
</dbReference>
<feature type="region of interest" description="Disordered" evidence="13">
    <location>
        <begin position="500"/>
        <end position="527"/>
    </location>
</feature>
<gene>
    <name evidence="15" type="ORF">Pmani_021931</name>
</gene>
<evidence type="ECO:0000259" key="14">
    <source>
        <dbReference type="Pfam" id="PF10488"/>
    </source>
</evidence>
<keyword evidence="9" id="KW-0426">Late protein</keyword>
<keyword evidence="16" id="KW-1185">Reference proteome</keyword>
<dbReference type="InterPro" id="IPR051254">
    <property type="entry name" value="PPP1R15"/>
</dbReference>
<keyword evidence="10" id="KW-0922">Interferon antiviral system evasion</keyword>
<keyword evidence="7" id="KW-1090">Inhibition of host innate immune response by virus</keyword>
<feature type="compositionally biased region" description="Polar residues" evidence="13">
    <location>
        <begin position="500"/>
        <end position="515"/>
    </location>
</feature>
<feature type="compositionally biased region" description="Polar residues" evidence="13">
    <location>
        <begin position="130"/>
        <end position="149"/>
    </location>
</feature>
<dbReference type="GO" id="GO:0000164">
    <property type="term" value="C:protein phosphatase type 1 complex"/>
    <property type="evidence" value="ECO:0007669"/>
    <property type="project" value="TreeGrafter"/>
</dbReference>
<dbReference type="Pfam" id="PF10488">
    <property type="entry name" value="PP1c_bdg"/>
    <property type="match status" value="1"/>
</dbReference>
<evidence type="ECO:0000256" key="7">
    <source>
        <dbReference type="ARBA" id="ARBA00022632"/>
    </source>
</evidence>
<comment type="caution">
    <text evidence="15">The sequence shown here is derived from an EMBL/GenBank/DDBJ whole genome shotgun (WGS) entry which is preliminary data.</text>
</comment>
<evidence type="ECO:0000256" key="6">
    <source>
        <dbReference type="ARBA" id="ARBA00022581"/>
    </source>
</evidence>
<accession>A0AAE1PFK9</accession>
<evidence type="ECO:0000256" key="13">
    <source>
        <dbReference type="SAM" id="MobiDB-lite"/>
    </source>
</evidence>
<dbReference type="GO" id="GO:0019888">
    <property type="term" value="F:protein phosphatase regulator activity"/>
    <property type="evidence" value="ECO:0007669"/>
    <property type="project" value="TreeGrafter"/>
</dbReference>
<evidence type="ECO:0000256" key="1">
    <source>
        <dbReference type="ARBA" id="ARBA00003756"/>
    </source>
</evidence>
<sequence length="763" mass="85610">MSPTMNLLRSQPGGGCGTTTMFTGHNKQQQQQRVPPVKLHLDVNPPILDTMDQSGHNMHSVQSNGKPRSQGGRTLLHTLYQRFSKVLAVNPTVTWVTPEVLVEPQCPPYNIFPHMLPQYPQATVNLNSNSPQTTRMPDNPNNSHNTKTLNPDAPFWYPASEGRSQWHLMDPLWQEKGNHKYHEPIKLKKPLNPEAKEWVPKNYYNSFQNTSEDDDALGMYVKSDKFSSSDGQIPIIPYTSTDPIISKVSHDYCEITEDEVSAVRKNTSDYFPSTKKDEKSGVRSGYVTGVKEIYSTEPECSSTKVSISDKPYLSENSKKIPDNMRTQIFSKNANHREEEVMAECLATNDCGREEQSMSERKALPCSEDAKVSCCNRVNDSLSFSYANIVGRSSSSPPPPHWNNGSHDTLDKYGKVIQPIPKIFVKDKKYPKEKAGICVESKSKNPGLFKTVSKSQKATSKNFLKDLKSSPLKSQNNENSDFIISVGLSFSPETSISCSPKSDTSSLLGSPASTNHKAPRSWTDCTLNNHRDRTASESSVTSLESVDIEFGEAEMEIKCIPLSDNITACKKMSDNIQTPKANSFLACILGGDESDSDDSDSEEEDDDFDSEWDKVCIETNPNDDTWEIFGFGLYLPGNTPGSCSQVTSSSENIACDTDEDVLTKFNEDYLDKLNKKWEVEVEKDILPQSNNRVKFGSIKIHPMVTWAFAHKAARRGEWEQYARDRARFSQRIASSEPILSLVLDPDHRDRVYNKLQQNTKNWPS</sequence>
<dbReference type="GO" id="GO:0005783">
    <property type="term" value="C:endoplasmic reticulum"/>
    <property type="evidence" value="ECO:0007669"/>
    <property type="project" value="TreeGrafter"/>
</dbReference>
<dbReference type="GO" id="GO:0034976">
    <property type="term" value="P:response to endoplasmic reticulum stress"/>
    <property type="evidence" value="ECO:0007669"/>
    <property type="project" value="TreeGrafter"/>
</dbReference>
<dbReference type="EMBL" id="JAWZYT010002161">
    <property type="protein sequence ID" value="KAK4306232.1"/>
    <property type="molecule type" value="Genomic_DNA"/>
</dbReference>
<dbReference type="GO" id="GO:0039502">
    <property type="term" value="P:symbiont-mediated suppression of host type I interferon-mediated signaling pathway"/>
    <property type="evidence" value="ECO:0007669"/>
    <property type="project" value="UniProtKB-KW"/>
</dbReference>
<comment type="subunit">
    <text evidence="4">Interacts (via C-terminus) with host PPP1CB.</text>
</comment>
<keyword evidence="8" id="KW-1114">Inhibition of host interferon signaling pathway by virus</keyword>